<dbReference type="PANTHER" id="PTHR11022">
    <property type="entry name" value="PEPTIDOGLYCAN RECOGNITION PROTEIN"/>
    <property type="match status" value="1"/>
</dbReference>
<dbReference type="InterPro" id="IPR036366">
    <property type="entry name" value="PGBDSf"/>
</dbReference>
<proteinExistence type="inferred from homology"/>
<dbReference type="SUPFAM" id="SSF47090">
    <property type="entry name" value="PGBD-like"/>
    <property type="match status" value="1"/>
</dbReference>
<evidence type="ECO:0000256" key="1">
    <source>
        <dbReference type="ARBA" id="ARBA00007553"/>
    </source>
</evidence>
<dbReference type="InterPro" id="IPR002477">
    <property type="entry name" value="Peptidoglycan-bd-like"/>
</dbReference>
<reference evidence="5" key="1">
    <citation type="journal article" date="2019" name="Int. J. Syst. Evol. Microbiol.">
        <title>The Global Catalogue of Microorganisms (GCM) 10K type strain sequencing project: providing services to taxonomists for standard genome sequencing and annotation.</title>
        <authorList>
            <consortium name="The Broad Institute Genomics Platform"/>
            <consortium name="The Broad Institute Genome Sequencing Center for Infectious Disease"/>
            <person name="Wu L."/>
            <person name="Ma J."/>
        </authorList>
    </citation>
    <scope>NUCLEOTIDE SEQUENCE [LARGE SCALE GENOMIC DNA]</scope>
    <source>
        <strain evidence="5">JCM 3369</strain>
    </source>
</reference>
<gene>
    <name evidence="4" type="ORF">ACFQKB_36350</name>
</gene>
<evidence type="ECO:0000313" key="5">
    <source>
        <dbReference type="Proteomes" id="UP001596380"/>
    </source>
</evidence>
<dbReference type="SUPFAM" id="SSF55846">
    <property type="entry name" value="N-acetylmuramoyl-L-alanine amidase-like"/>
    <property type="match status" value="1"/>
</dbReference>
<dbReference type="InterPro" id="IPR015510">
    <property type="entry name" value="PGRP"/>
</dbReference>
<dbReference type="Gene3D" id="1.10.101.10">
    <property type="entry name" value="PGBD-like superfamily/PGBD"/>
    <property type="match status" value="1"/>
</dbReference>
<accession>A0ABW2CU05</accession>
<dbReference type="Pfam" id="PF01510">
    <property type="entry name" value="Amidase_2"/>
    <property type="match status" value="1"/>
</dbReference>
<dbReference type="InterPro" id="IPR036505">
    <property type="entry name" value="Amidase/PGRP_sf"/>
</dbReference>
<dbReference type="SMART" id="SM00644">
    <property type="entry name" value="Ami_2"/>
    <property type="match status" value="1"/>
</dbReference>
<organism evidence="4 5">
    <name type="scientific">Actinomadura yumaensis</name>
    <dbReference type="NCBI Taxonomy" id="111807"/>
    <lineage>
        <taxon>Bacteria</taxon>
        <taxon>Bacillati</taxon>
        <taxon>Actinomycetota</taxon>
        <taxon>Actinomycetes</taxon>
        <taxon>Streptosporangiales</taxon>
        <taxon>Thermomonosporaceae</taxon>
        <taxon>Actinomadura</taxon>
    </lineage>
</organism>
<comment type="similarity">
    <text evidence="1">Belongs to the N-acetylmuramoyl-L-alanine amidase 2 family.</text>
</comment>
<feature type="domain" description="Peptidoglycan recognition protein family" evidence="3">
    <location>
        <begin position="1"/>
        <end position="134"/>
    </location>
</feature>
<name>A0ABW2CU05_9ACTN</name>
<comment type="caution">
    <text evidence="4">The sequence shown here is derived from an EMBL/GenBank/DDBJ whole genome shotgun (WGS) entry which is preliminary data.</text>
</comment>
<dbReference type="SMART" id="SM00701">
    <property type="entry name" value="PGRP"/>
    <property type="match status" value="1"/>
</dbReference>
<dbReference type="RefSeq" id="WP_160825776.1">
    <property type="nucleotide sequence ID" value="NZ_JBHSXE010000001.1"/>
</dbReference>
<dbReference type="Pfam" id="PF01471">
    <property type="entry name" value="PG_binding_1"/>
    <property type="match status" value="1"/>
</dbReference>
<dbReference type="InterPro" id="IPR006619">
    <property type="entry name" value="PGRP_domain_met/bac"/>
</dbReference>
<dbReference type="InterPro" id="IPR036365">
    <property type="entry name" value="PGBD-like_sf"/>
</dbReference>
<evidence type="ECO:0000259" key="3">
    <source>
        <dbReference type="SMART" id="SM00701"/>
    </source>
</evidence>
<keyword evidence="5" id="KW-1185">Reference proteome</keyword>
<feature type="domain" description="N-acetylmuramoyl-L-alanine amidase" evidence="2">
    <location>
        <begin position="13"/>
        <end position="142"/>
    </location>
</feature>
<dbReference type="PANTHER" id="PTHR11022:SF41">
    <property type="entry name" value="PEPTIDOGLYCAN-RECOGNITION PROTEIN LC-RELATED"/>
    <property type="match status" value="1"/>
</dbReference>
<evidence type="ECO:0000259" key="2">
    <source>
        <dbReference type="SMART" id="SM00644"/>
    </source>
</evidence>
<dbReference type="Gene3D" id="3.40.80.10">
    <property type="entry name" value="Peptidoglycan recognition protein-like"/>
    <property type="match status" value="1"/>
</dbReference>
<dbReference type="EMBL" id="JBHSXS010000036">
    <property type="protein sequence ID" value="MFC6885277.1"/>
    <property type="molecule type" value="Genomic_DNA"/>
</dbReference>
<protein>
    <submittedName>
        <fullName evidence="4">N-acetylmuramoyl-L-alanine amidase</fullName>
    </submittedName>
</protein>
<dbReference type="InterPro" id="IPR002502">
    <property type="entry name" value="Amidase_domain"/>
</dbReference>
<dbReference type="CDD" id="cd06583">
    <property type="entry name" value="PGRP"/>
    <property type="match status" value="1"/>
</dbReference>
<evidence type="ECO:0000313" key="4">
    <source>
        <dbReference type="EMBL" id="MFC6885277.1"/>
    </source>
</evidence>
<sequence length="239" mass="25556">MKIISRAGWGARAPRAHSSTTWSARREFVVHHSEGPISQTPRSIQDFHMDSRGWSDIGYNFLVNHRGEIYEGRGWLVIGAHATGHNSSGIGVCVIGRDGSDITPAAKAAVRWLYDTACHKAGRALLKRGHGQLSGNSTDCPGATLRAWVKAGMPAAGSGGTDWMEVLVNTLPTLGKGDRGEHVETVQGLLLARSHPEVKMTGVYDAGTEAAVKAVQKWGGVDADGIVGPKTWPVLLRVH</sequence>
<dbReference type="Proteomes" id="UP001596380">
    <property type="component" value="Unassembled WGS sequence"/>
</dbReference>